<evidence type="ECO:0000256" key="6">
    <source>
        <dbReference type="ARBA" id="ARBA00023136"/>
    </source>
</evidence>
<comment type="subcellular location">
    <subcellularLocation>
        <location evidence="1 7">Cell membrane</location>
        <topology evidence="1 7">Multi-pass membrane protein</topology>
    </subcellularLocation>
</comment>
<gene>
    <name evidence="9" type="ORF">ACFQ2I_09840</name>
</gene>
<feature type="transmembrane region" description="Helical" evidence="7">
    <location>
        <begin position="71"/>
        <end position="94"/>
    </location>
</feature>
<proteinExistence type="inferred from homology"/>
<keyword evidence="3" id="KW-1003">Cell membrane</keyword>
<dbReference type="PANTHER" id="PTHR43744">
    <property type="entry name" value="ABC TRANSPORTER PERMEASE PROTEIN MG189-RELATED-RELATED"/>
    <property type="match status" value="1"/>
</dbReference>
<evidence type="ECO:0000313" key="10">
    <source>
        <dbReference type="Proteomes" id="UP001596989"/>
    </source>
</evidence>
<evidence type="ECO:0000256" key="5">
    <source>
        <dbReference type="ARBA" id="ARBA00022989"/>
    </source>
</evidence>
<dbReference type="PROSITE" id="PS50928">
    <property type="entry name" value="ABC_TM1"/>
    <property type="match status" value="1"/>
</dbReference>
<dbReference type="SUPFAM" id="SSF161098">
    <property type="entry name" value="MetI-like"/>
    <property type="match status" value="1"/>
</dbReference>
<protein>
    <submittedName>
        <fullName evidence="9">Carbohydrate ABC transporter permease</fullName>
    </submittedName>
</protein>
<dbReference type="Gene3D" id="1.10.3720.10">
    <property type="entry name" value="MetI-like"/>
    <property type="match status" value="1"/>
</dbReference>
<comment type="caution">
    <text evidence="9">The sequence shown here is derived from an EMBL/GenBank/DDBJ whole genome shotgun (WGS) entry which is preliminary data.</text>
</comment>
<reference evidence="10" key="1">
    <citation type="journal article" date="2019" name="Int. J. Syst. Evol. Microbiol.">
        <title>The Global Catalogue of Microorganisms (GCM) 10K type strain sequencing project: providing services to taxonomists for standard genome sequencing and annotation.</title>
        <authorList>
            <consortium name="The Broad Institute Genomics Platform"/>
            <consortium name="The Broad Institute Genome Sequencing Center for Infectious Disease"/>
            <person name="Wu L."/>
            <person name="Ma J."/>
        </authorList>
    </citation>
    <scope>NUCLEOTIDE SEQUENCE [LARGE SCALE GENOMIC DNA]</scope>
    <source>
        <strain evidence="10">CCUG 59129</strain>
    </source>
</reference>
<dbReference type="RefSeq" id="WP_377563923.1">
    <property type="nucleotide sequence ID" value="NZ_JBHTJZ010000011.1"/>
</dbReference>
<evidence type="ECO:0000256" key="4">
    <source>
        <dbReference type="ARBA" id="ARBA00022692"/>
    </source>
</evidence>
<dbReference type="InterPro" id="IPR035906">
    <property type="entry name" value="MetI-like_sf"/>
</dbReference>
<dbReference type="Proteomes" id="UP001596989">
    <property type="component" value="Unassembled WGS sequence"/>
</dbReference>
<dbReference type="EMBL" id="JBHTJZ010000011">
    <property type="protein sequence ID" value="MFD0959691.1"/>
    <property type="molecule type" value="Genomic_DNA"/>
</dbReference>
<feature type="transmembrane region" description="Helical" evidence="7">
    <location>
        <begin position="12"/>
        <end position="30"/>
    </location>
</feature>
<sequence length="275" mass="30916">MAVKSNKRFIHLVLIAGSIVMLLPFAWMLLTSFKTMAESMAFPPTILPDRWMFTNYVDVMFNENTFFALNYLNTIIVTVCRTVGQLLLCSLAAYAIATLYFPGKNVIFLLILSVMMIPNQIVIIPTYILMRDLDWLDTYQALIIPGIASAFGVFLLRQFFMSVPHEINEAARMDGCSLFRIYWKIYIPLSGPALVSLSIFVIMAAWNDFLAPLVLTNSSEMYVLSIAIANFVGEYETNYPQMMAAATLSVIPLIAAFVILQRYFVEGISMTGVKG</sequence>
<feature type="domain" description="ABC transmembrane type-1" evidence="8">
    <location>
        <begin position="71"/>
        <end position="260"/>
    </location>
</feature>
<keyword evidence="10" id="KW-1185">Reference proteome</keyword>
<name>A0ABW3HQD7_9BACL</name>
<evidence type="ECO:0000256" key="1">
    <source>
        <dbReference type="ARBA" id="ARBA00004651"/>
    </source>
</evidence>
<comment type="similarity">
    <text evidence="7">Belongs to the binding-protein-dependent transport system permease family.</text>
</comment>
<organism evidence="9 10">
    <name type="scientific">Paenibacillus chungangensis</name>
    <dbReference type="NCBI Taxonomy" id="696535"/>
    <lineage>
        <taxon>Bacteria</taxon>
        <taxon>Bacillati</taxon>
        <taxon>Bacillota</taxon>
        <taxon>Bacilli</taxon>
        <taxon>Bacillales</taxon>
        <taxon>Paenibacillaceae</taxon>
        <taxon>Paenibacillus</taxon>
    </lineage>
</organism>
<keyword evidence="6 7" id="KW-0472">Membrane</keyword>
<evidence type="ECO:0000256" key="7">
    <source>
        <dbReference type="RuleBase" id="RU363032"/>
    </source>
</evidence>
<evidence type="ECO:0000256" key="2">
    <source>
        <dbReference type="ARBA" id="ARBA00022448"/>
    </source>
</evidence>
<evidence type="ECO:0000259" key="8">
    <source>
        <dbReference type="PROSITE" id="PS50928"/>
    </source>
</evidence>
<keyword evidence="4 7" id="KW-0812">Transmembrane</keyword>
<dbReference type="PANTHER" id="PTHR43744:SF12">
    <property type="entry name" value="ABC TRANSPORTER PERMEASE PROTEIN MG189-RELATED"/>
    <property type="match status" value="1"/>
</dbReference>
<dbReference type="Pfam" id="PF00528">
    <property type="entry name" value="BPD_transp_1"/>
    <property type="match status" value="1"/>
</dbReference>
<keyword evidence="2 7" id="KW-0813">Transport</keyword>
<feature type="transmembrane region" description="Helical" evidence="7">
    <location>
        <begin position="244"/>
        <end position="265"/>
    </location>
</feature>
<dbReference type="InterPro" id="IPR000515">
    <property type="entry name" value="MetI-like"/>
</dbReference>
<evidence type="ECO:0000256" key="3">
    <source>
        <dbReference type="ARBA" id="ARBA00022475"/>
    </source>
</evidence>
<feature type="transmembrane region" description="Helical" evidence="7">
    <location>
        <begin position="106"/>
        <end position="130"/>
    </location>
</feature>
<accession>A0ABW3HQD7</accession>
<dbReference type="CDD" id="cd06261">
    <property type="entry name" value="TM_PBP2"/>
    <property type="match status" value="1"/>
</dbReference>
<feature type="transmembrane region" description="Helical" evidence="7">
    <location>
        <begin position="142"/>
        <end position="160"/>
    </location>
</feature>
<feature type="transmembrane region" description="Helical" evidence="7">
    <location>
        <begin position="181"/>
        <end position="203"/>
    </location>
</feature>
<keyword evidence="5 7" id="KW-1133">Transmembrane helix</keyword>
<evidence type="ECO:0000313" key="9">
    <source>
        <dbReference type="EMBL" id="MFD0959691.1"/>
    </source>
</evidence>